<protein>
    <submittedName>
        <fullName evidence="2">Uncharacterized protein</fullName>
    </submittedName>
</protein>
<dbReference type="AlphaFoldDB" id="A0AAD4NBH3"/>
<organism evidence="2 3">
    <name type="scientific">Ditylenchus destructor</name>
    <dbReference type="NCBI Taxonomy" id="166010"/>
    <lineage>
        <taxon>Eukaryota</taxon>
        <taxon>Metazoa</taxon>
        <taxon>Ecdysozoa</taxon>
        <taxon>Nematoda</taxon>
        <taxon>Chromadorea</taxon>
        <taxon>Rhabditida</taxon>
        <taxon>Tylenchina</taxon>
        <taxon>Tylenchomorpha</taxon>
        <taxon>Sphaerularioidea</taxon>
        <taxon>Anguinidae</taxon>
        <taxon>Anguininae</taxon>
        <taxon>Ditylenchus</taxon>
    </lineage>
</organism>
<proteinExistence type="predicted"/>
<evidence type="ECO:0000313" key="2">
    <source>
        <dbReference type="EMBL" id="KAI1718774.1"/>
    </source>
</evidence>
<keyword evidence="3" id="KW-1185">Reference proteome</keyword>
<reference evidence="2" key="1">
    <citation type="submission" date="2022-01" db="EMBL/GenBank/DDBJ databases">
        <title>Genome Sequence Resource for Two Populations of Ditylenchus destructor, the Migratory Endoparasitic Phytonematode.</title>
        <authorList>
            <person name="Zhang H."/>
            <person name="Lin R."/>
            <person name="Xie B."/>
        </authorList>
    </citation>
    <scope>NUCLEOTIDE SEQUENCE</scope>
    <source>
        <strain evidence="2">BazhouSP</strain>
    </source>
</reference>
<feature type="compositionally biased region" description="Low complexity" evidence="1">
    <location>
        <begin position="24"/>
        <end position="50"/>
    </location>
</feature>
<accession>A0AAD4NBH3</accession>
<feature type="compositionally biased region" description="Low complexity" evidence="1">
    <location>
        <begin position="59"/>
        <end position="72"/>
    </location>
</feature>
<evidence type="ECO:0000256" key="1">
    <source>
        <dbReference type="SAM" id="MobiDB-lite"/>
    </source>
</evidence>
<dbReference type="EMBL" id="JAKKPZ010000007">
    <property type="protein sequence ID" value="KAI1718774.1"/>
    <property type="molecule type" value="Genomic_DNA"/>
</dbReference>
<comment type="caution">
    <text evidence="2">The sequence shown here is derived from an EMBL/GenBank/DDBJ whole genome shotgun (WGS) entry which is preliminary data.</text>
</comment>
<dbReference type="Proteomes" id="UP001201812">
    <property type="component" value="Unassembled WGS sequence"/>
</dbReference>
<evidence type="ECO:0000313" key="3">
    <source>
        <dbReference type="Proteomes" id="UP001201812"/>
    </source>
</evidence>
<sequence>MMSPPRSHPASFAPHGTPPAGCGNMSRMMNSNNMSTFNENNNNALCNNHNTAGQQNFYHPNNPQSQQQQHPNMPTFQRSCSMSNVIGPGTGQPSQFVFLDDCSTIELYDFKLSTAGATYKNLLKDDTTLGGDFSVSFIAISLPGNANSSLVGAGNFSSLSPSKLERDKERRTFSTSLEPMFLKGFLPPLVKCKLLDSVTSAVLMLLAFLIISVV</sequence>
<feature type="region of interest" description="Disordered" evidence="1">
    <location>
        <begin position="1"/>
        <end position="78"/>
    </location>
</feature>
<name>A0AAD4NBH3_9BILA</name>
<gene>
    <name evidence="2" type="ORF">DdX_05881</name>
</gene>